<dbReference type="EMBL" id="FOHA01000002">
    <property type="protein sequence ID" value="SER58676.1"/>
    <property type="molecule type" value="Genomic_DNA"/>
</dbReference>
<dbReference type="Pfam" id="PF01938">
    <property type="entry name" value="TRAM"/>
    <property type="match status" value="1"/>
</dbReference>
<dbReference type="Gene3D" id="2.40.50.1070">
    <property type="match status" value="1"/>
</dbReference>
<evidence type="ECO:0000259" key="6">
    <source>
        <dbReference type="PROSITE" id="PS50926"/>
    </source>
</evidence>
<evidence type="ECO:0000256" key="4">
    <source>
        <dbReference type="PROSITE-ProRule" id="PRU01024"/>
    </source>
</evidence>
<comment type="similarity">
    <text evidence="4">Belongs to the class I-like SAM-binding methyltransferase superfamily. RNA M5U methyltransferase family.</text>
</comment>
<dbReference type="InterPro" id="IPR030390">
    <property type="entry name" value="MeTrfase_TrmA_AS"/>
</dbReference>
<dbReference type="PANTHER" id="PTHR11061:SF30">
    <property type="entry name" value="TRNA (URACIL(54)-C(5))-METHYLTRANSFERASE"/>
    <property type="match status" value="1"/>
</dbReference>
<dbReference type="SUPFAM" id="SSF53335">
    <property type="entry name" value="S-adenosyl-L-methionine-dependent methyltransferases"/>
    <property type="match status" value="1"/>
</dbReference>
<dbReference type="PROSITE" id="PS01231">
    <property type="entry name" value="TRMA_2"/>
    <property type="match status" value="1"/>
</dbReference>
<dbReference type="InterPro" id="IPR012340">
    <property type="entry name" value="NA-bd_OB-fold"/>
</dbReference>
<feature type="binding site" evidence="4">
    <location>
        <position position="319"/>
    </location>
    <ligand>
        <name>S-adenosyl-L-methionine</name>
        <dbReference type="ChEBI" id="CHEBI:59789"/>
    </ligand>
</feature>
<protein>
    <submittedName>
        <fullName evidence="7">23S rRNA m(5)U-1939 methyltransferase</fullName>
    </submittedName>
</protein>
<sequence>MKTQHTVPVSKNEKHIVTIEDLTHEGMGVAKIKGYPIFIDNALPGEKIEVKIHKTGKSFGYGKAMKFLTSSKDRVEIKDEHLGKVGISPLQHLSYSKQLSFKQDQVKNVMQRIAKMPEVPVKQTLGMKNPWGYRNKAQVPVRKQNEKLVTGFFRKNSHDVIPMENFYIQDPKIDEAILTVRNIMRTYSVKPYNEQQHTGNLRHIMVRRGYHTGEIMIVLVTRTAKLFPTSKIIPDILEALPEVKSIVQNVNPKHTNVILGEENIVLHGEDKIVDTIFDNQFEISSKSFYQVNPQQTEVLYQKVLDYAALTGNETVIDLYAGIGTISLTMAKHAKHVYAVEIIEDAVKNAKANATLNNIDNVTFELGTAEEWLPQLAENGIKADVLVVDPPRKGLEKELVEAIIDIAPKKVVYVSCNPATLARDLALLAEGGYDVKEIQPVDMFPQTHHVESVTLLEKR</sequence>
<organism evidence="7 8">
    <name type="scientific">Isobaculum melis</name>
    <dbReference type="NCBI Taxonomy" id="142588"/>
    <lineage>
        <taxon>Bacteria</taxon>
        <taxon>Bacillati</taxon>
        <taxon>Bacillota</taxon>
        <taxon>Bacilli</taxon>
        <taxon>Lactobacillales</taxon>
        <taxon>Carnobacteriaceae</taxon>
        <taxon>Isobaculum</taxon>
    </lineage>
</organism>
<proteinExistence type="inferred from homology"/>
<dbReference type="FunFam" id="2.40.50.1070:FF:000003">
    <property type="entry name" value="23S rRNA (Uracil-5-)-methyltransferase RumA"/>
    <property type="match status" value="1"/>
</dbReference>
<dbReference type="InterPro" id="IPR029063">
    <property type="entry name" value="SAM-dependent_MTases_sf"/>
</dbReference>
<dbReference type="InterPro" id="IPR030391">
    <property type="entry name" value="MeTrfase_TrmA_CS"/>
</dbReference>
<dbReference type="FunFam" id="3.40.50.150:FF:000009">
    <property type="entry name" value="23S rRNA (Uracil(1939)-C(5))-methyltransferase RlmD"/>
    <property type="match status" value="1"/>
</dbReference>
<dbReference type="Gene3D" id="2.40.50.140">
    <property type="entry name" value="Nucleic acid-binding proteins"/>
    <property type="match status" value="1"/>
</dbReference>
<feature type="binding site" evidence="4">
    <location>
        <position position="340"/>
    </location>
    <ligand>
        <name>S-adenosyl-L-methionine</name>
        <dbReference type="ChEBI" id="CHEBI:59789"/>
    </ligand>
</feature>
<accession>A0A1H9QDQ7</accession>
<dbReference type="Gene3D" id="3.40.50.150">
    <property type="entry name" value="Vaccinia Virus protein VP39"/>
    <property type="match status" value="1"/>
</dbReference>
<dbReference type="InterPro" id="IPR002792">
    <property type="entry name" value="TRAM_dom"/>
</dbReference>
<keyword evidence="2 4" id="KW-0808">Transferase</keyword>
<dbReference type="OrthoDB" id="9804590at2"/>
<evidence type="ECO:0000313" key="7">
    <source>
        <dbReference type="EMBL" id="SER58676.1"/>
    </source>
</evidence>
<feature type="binding site" evidence="4">
    <location>
        <position position="290"/>
    </location>
    <ligand>
        <name>S-adenosyl-L-methionine</name>
        <dbReference type="ChEBI" id="CHEBI:59789"/>
    </ligand>
</feature>
<evidence type="ECO:0000256" key="3">
    <source>
        <dbReference type="ARBA" id="ARBA00022691"/>
    </source>
</evidence>
<reference evidence="7 8" key="1">
    <citation type="submission" date="2016-10" db="EMBL/GenBank/DDBJ databases">
        <authorList>
            <person name="de Groot N.N."/>
        </authorList>
    </citation>
    <scope>NUCLEOTIDE SEQUENCE [LARGE SCALE GENOMIC DNA]</scope>
    <source>
        <strain evidence="7 8">DSM 13760</strain>
    </source>
</reference>
<dbReference type="Proteomes" id="UP000198948">
    <property type="component" value="Unassembled WGS sequence"/>
</dbReference>
<evidence type="ECO:0000313" key="8">
    <source>
        <dbReference type="Proteomes" id="UP000198948"/>
    </source>
</evidence>
<feature type="binding site" evidence="4">
    <location>
        <position position="388"/>
    </location>
    <ligand>
        <name>S-adenosyl-L-methionine</name>
        <dbReference type="ChEBI" id="CHEBI:59789"/>
    </ligand>
</feature>
<dbReference type="PROSITE" id="PS51687">
    <property type="entry name" value="SAM_MT_RNA_M5U"/>
    <property type="match status" value="1"/>
</dbReference>
<evidence type="ECO:0000256" key="1">
    <source>
        <dbReference type="ARBA" id="ARBA00022603"/>
    </source>
</evidence>
<dbReference type="NCBIfam" id="TIGR00479">
    <property type="entry name" value="rumA"/>
    <property type="match status" value="1"/>
</dbReference>
<dbReference type="PROSITE" id="PS50926">
    <property type="entry name" value="TRAM"/>
    <property type="match status" value="1"/>
</dbReference>
<keyword evidence="1 4" id="KW-0489">Methyltransferase</keyword>
<dbReference type="AlphaFoldDB" id="A0A1H9QDQ7"/>
<dbReference type="CDD" id="cd02440">
    <property type="entry name" value="AdoMet_MTases"/>
    <property type="match status" value="1"/>
</dbReference>
<dbReference type="RefSeq" id="WP_092649748.1">
    <property type="nucleotide sequence ID" value="NZ_FOHA01000002.1"/>
</dbReference>
<feature type="active site" description="Nucleophile" evidence="4">
    <location>
        <position position="415"/>
    </location>
</feature>
<feature type="domain" description="TRAM" evidence="6">
    <location>
        <begin position="8"/>
        <end position="66"/>
    </location>
</feature>
<dbReference type="GO" id="GO:0070041">
    <property type="term" value="F:rRNA (uridine-C5-)-methyltransferase activity"/>
    <property type="evidence" value="ECO:0007669"/>
    <property type="project" value="TreeGrafter"/>
</dbReference>
<name>A0A1H9QDQ7_9LACT</name>
<evidence type="ECO:0000256" key="2">
    <source>
        <dbReference type="ARBA" id="ARBA00022679"/>
    </source>
</evidence>
<keyword evidence="3 4" id="KW-0949">S-adenosyl-L-methionine</keyword>
<evidence type="ECO:0000256" key="5">
    <source>
        <dbReference type="PROSITE-ProRule" id="PRU10015"/>
    </source>
</evidence>
<dbReference type="InterPro" id="IPR010280">
    <property type="entry name" value="U5_MeTrfase_fam"/>
</dbReference>
<dbReference type="PROSITE" id="PS01230">
    <property type="entry name" value="TRMA_1"/>
    <property type="match status" value="1"/>
</dbReference>
<feature type="active site" evidence="5">
    <location>
        <position position="415"/>
    </location>
</feature>
<keyword evidence="8" id="KW-1185">Reference proteome</keyword>
<dbReference type="GO" id="GO:0070475">
    <property type="term" value="P:rRNA base methylation"/>
    <property type="evidence" value="ECO:0007669"/>
    <property type="project" value="TreeGrafter"/>
</dbReference>
<dbReference type="PANTHER" id="PTHR11061">
    <property type="entry name" value="RNA M5U METHYLTRANSFERASE"/>
    <property type="match status" value="1"/>
</dbReference>
<dbReference type="Pfam" id="PF05958">
    <property type="entry name" value="tRNA_U5-meth_tr"/>
    <property type="match status" value="1"/>
</dbReference>
<dbReference type="SUPFAM" id="SSF50249">
    <property type="entry name" value="Nucleic acid-binding proteins"/>
    <property type="match status" value="1"/>
</dbReference>
<dbReference type="STRING" id="142588.SAMN04488559_10223"/>
<gene>
    <name evidence="7" type="ORF">SAMN04488559_10223</name>
</gene>